<organism evidence="8 9">
    <name type="scientific">Flavobacterium chungangense</name>
    <dbReference type="NCBI Taxonomy" id="554283"/>
    <lineage>
        <taxon>Bacteria</taxon>
        <taxon>Pseudomonadati</taxon>
        <taxon>Bacteroidota</taxon>
        <taxon>Flavobacteriia</taxon>
        <taxon>Flavobacteriales</taxon>
        <taxon>Flavobacteriaceae</taxon>
        <taxon>Flavobacterium</taxon>
    </lineage>
</organism>
<dbReference type="Proteomes" id="UP000556700">
    <property type="component" value="Unassembled WGS sequence"/>
</dbReference>
<feature type="domain" description="RagB/SusD" evidence="6">
    <location>
        <begin position="336"/>
        <end position="450"/>
    </location>
</feature>
<comment type="caution">
    <text evidence="8">The sequence shown here is derived from an EMBL/GenBank/DDBJ whole genome shotgun (WGS) entry which is preliminary data.</text>
</comment>
<evidence type="ECO:0000256" key="2">
    <source>
        <dbReference type="ARBA" id="ARBA00006275"/>
    </source>
</evidence>
<dbReference type="RefSeq" id="WP_031457525.1">
    <property type="nucleotide sequence ID" value="NZ_CAIJDO010000148.1"/>
</dbReference>
<accession>A0A6V6Z0Z3</accession>
<comment type="similarity">
    <text evidence="2">Belongs to the SusD family.</text>
</comment>
<dbReference type="GO" id="GO:0009279">
    <property type="term" value="C:cell outer membrane"/>
    <property type="evidence" value="ECO:0007669"/>
    <property type="project" value="UniProtKB-SubCell"/>
</dbReference>
<evidence type="ECO:0000256" key="5">
    <source>
        <dbReference type="ARBA" id="ARBA00023237"/>
    </source>
</evidence>
<evidence type="ECO:0000313" key="8">
    <source>
        <dbReference type="EMBL" id="CAD0005326.1"/>
    </source>
</evidence>
<dbReference type="Pfam" id="PF07980">
    <property type="entry name" value="SusD_RagB"/>
    <property type="match status" value="1"/>
</dbReference>
<sequence>MKLLKFTLYIFLPVLLLNSCRDYVEVEPVGNNRVLKYTSDYRGLANSYNDITSSGGIYLLANADVEFPTTYQNGVNTIWGNSYTWQERIYDPSQSDADWNGLYKAIYYSNVILDGVMSSQDGLESEKKEIYAEAFVHRAFAYLQLVNTYGPQFDPASDNSAKAVPLLLKPELFSSLDRSTVGQVYDQIISDLKSALANDIQDTPEFNVLPSKRAVYALLARTYLYMGSYQLSLDNAEKALEMQNSLIDLKTFASGYSYPVLIQNPEVIFSKTLLTSYNRAPLSNDLLNSFSSNDLRYDYYTIAGNIGIYPTYTGRGFGIATYSFTNGINVGVSVPEMYLISAECYARLGQTQKAVDNLNILRAKRYKAATTYEVSATTPKEALDLALTERQKEFIGRGFRWFDQRRLNLDPAFRKTYTRVFKTVTYTLEPNSDGYVFPINQNYIDLNPELGK</sequence>
<dbReference type="InterPro" id="IPR012944">
    <property type="entry name" value="SusD_RagB_dom"/>
</dbReference>
<gene>
    <name evidence="8" type="ORF">FLACHUCJ7_02340</name>
</gene>
<dbReference type="Pfam" id="PF14322">
    <property type="entry name" value="SusD-like_3"/>
    <property type="match status" value="1"/>
</dbReference>
<dbReference type="InterPro" id="IPR033985">
    <property type="entry name" value="SusD-like_N"/>
</dbReference>
<dbReference type="SUPFAM" id="SSF48452">
    <property type="entry name" value="TPR-like"/>
    <property type="match status" value="1"/>
</dbReference>
<keyword evidence="9" id="KW-1185">Reference proteome</keyword>
<evidence type="ECO:0000256" key="1">
    <source>
        <dbReference type="ARBA" id="ARBA00004442"/>
    </source>
</evidence>
<proteinExistence type="inferred from homology"/>
<dbReference type="AlphaFoldDB" id="A0A6V6Z0Z3"/>
<evidence type="ECO:0000313" key="9">
    <source>
        <dbReference type="Proteomes" id="UP000556700"/>
    </source>
</evidence>
<keyword evidence="4" id="KW-0472">Membrane</keyword>
<evidence type="ECO:0000256" key="3">
    <source>
        <dbReference type="ARBA" id="ARBA00022729"/>
    </source>
</evidence>
<evidence type="ECO:0000259" key="6">
    <source>
        <dbReference type="Pfam" id="PF07980"/>
    </source>
</evidence>
<keyword evidence="5" id="KW-0998">Cell outer membrane</keyword>
<protein>
    <submittedName>
        <fullName evidence="8">RagB/SusD family nutrient uptake outer membrane protein</fullName>
    </submittedName>
</protein>
<keyword evidence="3" id="KW-0732">Signal</keyword>
<dbReference type="Gene3D" id="1.25.40.390">
    <property type="match status" value="1"/>
</dbReference>
<dbReference type="EMBL" id="CAIJDO010000148">
    <property type="protein sequence ID" value="CAD0005326.1"/>
    <property type="molecule type" value="Genomic_DNA"/>
</dbReference>
<evidence type="ECO:0000259" key="7">
    <source>
        <dbReference type="Pfam" id="PF14322"/>
    </source>
</evidence>
<name>A0A6V6Z0Z3_9FLAO</name>
<dbReference type="InterPro" id="IPR011990">
    <property type="entry name" value="TPR-like_helical_dom_sf"/>
</dbReference>
<feature type="domain" description="SusD-like N-terminal" evidence="7">
    <location>
        <begin position="73"/>
        <end position="224"/>
    </location>
</feature>
<evidence type="ECO:0000256" key="4">
    <source>
        <dbReference type="ARBA" id="ARBA00023136"/>
    </source>
</evidence>
<comment type="subcellular location">
    <subcellularLocation>
        <location evidence="1">Cell outer membrane</location>
    </subcellularLocation>
</comment>
<reference evidence="8 9" key="1">
    <citation type="submission" date="2020-06" db="EMBL/GenBank/DDBJ databases">
        <authorList>
            <person name="Criscuolo A."/>
        </authorList>
    </citation>
    <scope>NUCLEOTIDE SEQUENCE [LARGE SCALE GENOMIC DNA]</scope>
    <source>
        <strain evidence="9">CIP 110025</strain>
    </source>
</reference>